<dbReference type="WBParaSite" id="nRc.2.0.1.t44412-RA">
    <property type="protein sequence ID" value="nRc.2.0.1.t44412-RA"/>
    <property type="gene ID" value="nRc.2.0.1.g44412"/>
</dbReference>
<keyword evidence="2" id="KW-1185">Reference proteome</keyword>
<evidence type="ECO:0000313" key="3">
    <source>
        <dbReference type="WBParaSite" id="nRc.2.0.1.t44412-RA"/>
    </source>
</evidence>
<accession>A0A915L012</accession>
<dbReference type="AlphaFoldDB" id="A0A915L012"/>
<evidence type="ECO:0000313" key="2">
    <source>
        <dbReference type="Proteomes" id="UP000887565"/>
    </source>
</evidence>
<feature type="compositionally biased region" description="Polar residues" evidence="1">
    <location>
        <begin position="427"/>
        <end position="443"/>
    </location>
</feature>
<reference evidence="3" key="1">
    <citation type="submission" date="2022-11" db="UniProtKB">
        <authorList>
            <consortium name="WormBaseParasite"/>
        </authorList>
    </citation>
    <scope>IDENTIFICATION</scope>
</reference>
<protein>
    <submittedName>
        <fullName evidence="3">Uncharacterized protein</fullName>
    </submittedName>
</protein>
<name>A0A915L012_ROMCU</name>
<dbReference type="Proteomes" id="UP000887565">
    <property type="component" value="Unplaced"/>
</dbReference>
<feature type="compositionally biased region" description="Basic and acidic residues" evidence="1">
    <location>
        <begin position="400"/>
        <end position="410"/>
    </location>
</feature>
<evidence type="ECO:0000256" key="1">
    <source>
        <dbReference type="SAM" id="MobiDB-lite"/>
    </source>
</evidence>
<organism evidence="2 3">
    <name type="scientific">Romanomermis culicivorax</name>
    <name type="common">Nematode worm</name>
    <dbReference type="NCBI Taxonomy" id="13658"/>
    <lineage>
        <taxon>Eukaryota</taxon>
        <taxon>Metazoa</taxon>
        <taxon>Ecdysozoa</taxon>
        <taxon>Nematoda</taxon>
        <taxon>Enoplea</taxon>
        <taxon>Dorylaimia</taxon>
        <taxon>Mermithida</taxon>
        <taxon>Mermithoidea</taxon>
        <taxon>Mermithidae</taxon>
        <taxon>Romanomermis</taxon>
    </lineage>
</organism>
<sequence>MLHAIMRHKILALNQIIFYDYKVPNMPYCLYNHANVEHTTKSLGQKMHPSKLPSIKGSKQNTLSLTDDRKLEPYNDIHMYAQVVDRAICSNDIISIHHAVGAPMSLLFLSEIDQNMVMSEEIKQTNFNLVVNDPFSTYSPPETWPIYEKKFDHQMAEKPALMPLYSTMSLNLLIFPDAMLMGESPTKTPTQAPTQTTAETKFDNKRAMALKLLIKDIAEESFVVKTDIPTETNIIQMDSEEDDVSKTDTTAPMTTAKTTSSLILLSKNLSYSQYKIDWGKCEEYREKAAMVKTLSLRDISQTEGEDDNNSKMVPPQIIPTRYKILKKYEKTREVENKKELTRDHKNDLHGLQHERKVTITIAKNIITEHLRKYHHDRDYQREHPSDSKDRQKRIEWASALKRDQLRKEELEGQQPPMADSEKMIDQLTMSQQAEVASIQQKPQ</sequence>
<feature type="region of interest" description="Disordered" evidence="1">
    <location>
        <begin position="400"/>
        <end position="443"/>
    </location>
</feature>
<proteinExistence type="predicted"/>